<dbReference type="Proteomes" id="UP000252085">
    <property type="component" value="Unassembled WGS sequence"/>
</dbReference>
<gene>
    <name evidence="1" type="ORF">A6769_31910</name>
</gene>
<proteinExistence type="predicted"/>
<evidence type="ECO:0000313" key="1">
    <source>
        <dbReference type="EMBL" id="RCJ31061.1"/>
    </source>
</evidence>
<evidence type="ECO:0000313" key="2">
    <source>
        <dbReference type="Proteomes" id="UP000252085"/>
    </source>
</evidence>
<reference evidence="1 2" key="1">
    <citation type="submission" date="2016-04" db="EMBL/GenBank/DDBJ databases">
        <authorList>
            <person name="Evans L.H."/>
            <person name="Alamgir A."/>
            <person name="Owens N."/>
            <person name="Weber N.D."/>
            <person name="Virtaneva K."/>
            <person name="Barbian K."/>
            <person name="Babar A."/>
            <person name="Rosenke K."/>
        </authorList>
    </citation>
    <scope>NUCLEOTIDE SEQUENCE [LARGE SCALE GENOMIC DNA]</scope>
    <source>
        <strain evidence="1">NIES-2108</strain>
    </source>
</reference>
<dbReference type="EMBL" id="LXQE01000179">
    <property type="protein sequence ID" value="RCJ31061.1"/>
    <property type="molecule type" value="Genomic_DNA"/>
</dbReference>
<sequence length="97" mass="10952">MNTSNEIHTKKIIKKSDKLTLKQMKLIEEAEEQLLEANTDNSPAPVVEVEEKPVAISEPRVPDYIPFLDNPSVQSVGNSGWQVSDVWRDIRVDDFCG</sequence>
<name>A0A367R565_NOSPU</name>
<protein>
    <submittedName>
        <fullName evidence="1">Uncharacterized protein</fullName>
    </submittedName>
</protein>
<dbReference type="AlphaFoldDB" id="A0A367R565"/>
<comment type="caution">
    <text evidence="1">The sequence shown here is derived from an EMBL/GenBank/DDBJ whole genome shotgun (WGS) entry which is preliminary data.</text>
</comment>
<organism evidence="1 2">
    <name type="scientific">Nostoc punctiforme NIES-2108</name>
    <dbReference type="NCBI Taxonomy" id="1356359"/>
    <lineage>
        <taxon>Bacteria</taxon>
        <taxon>Bacillati</taxon>
        <taxon>Cyanobacteriota</taxon>
        <taxon>Cyanophyceae</taxon>
        <taxon>Nostocales</taxon>
        <taxon>Nostocaceae</taxon>
        <taxon>Nostoc</taxon>
    </lineage>
</organism>
<accession>A0A367R565</accession>